<dbReference type="OrthoDB" id="2087758at2"/>
<comment type="caution">
    <text evidence="1">The sequence shown here is derived from an EMBL/GenBank/DDBJ whole genome shotgun (WGS) entry which is preliminary data.</text>
</comment>
<dbReference type="STRING" id="48256.CLHUN_01610"/>
<dbReference type="AlphaFoldDB" id="A0A1V4SSC0"/>
<dbReference type="EMBL" id="MZGX01000001">
    <property type="protein sequence ID" value="OPX46345.1"/>
    <property type="molecule type" value="Genomic_DNA"/>
</dbReference>
<protein>
    <submittedName>
        <fullName evidence="1">Uncharacterized protein</fullName>
    </submittedName>
</protein>
<evidence type="ECO:0000313" key="2">
    <source>
        <dbReference type="Proteomes" id="UP000191554"/>
    </source>
</evidence>
<evidence type="ECO:0000313" key="1">
    <source>
        <dbReference type="EMBL" id="OPX46345.1"/>
    </source>
</evidence>
<dbReference type="RefSeq" id="WP_080062663.1">
    <property type="nucleotide sequence ID" value="NZ_MZGX01000001.1"/>
</dbReference>
<gene>
    <name evidence="1" type="ORF">CLHUN_01610</name>
</gene>
<sequence>MKHECDGLKTVTQAIQKQFSDYENIEPPIELFSGQIYLNFTADKPFRGKKKQVEIPVLLSKCPFCGEKYTSKEVAT</sequence>
<dbReference type="Proteomes" id="UP000191554">
    <property type="component" value="Unassembled WGS sequence"/>
</dbReference>
<organism evidence="1 2">
    <name type="scientific">Ruminiclostridium hungatei</name>
    <name type="common">Clostridium hungatei</name>
    <dbReference type="NCBI Taxonomy" id="48256"/>
    <lineage>
        <taxon>Bacteria</taxon>
        <taxon>Bacillati</taxon>
        <taxon>Bacillota</taxon>
        <taxon>Clostridia</taxon>
        <taxon>Eubacteriales</taxon>
        <taxon>Oscillospiraceae</taxon>
        <taxon>Ruminiclostridium</taxon>
    </lineage>
</organism>
<name>A0A1V4SSC0_RUMHU</name>
<accession>A0A1V4SSC0</accession>
<keyword evidence="2" id="KW-1185">Reference proteome</keyword>
<proteinExistence type="predicted"/>
<reference evidence="1 2" key="1">
    <citation type="submission" date="2017-03" db="EMBL/GenBank/DDBJ databases">
        <title>Genome sequence of Clostridium hungatei DSM 14427.</title>
        <authorList>
            <person name="Poehlein A."/>
            <person name="Daniel R."/>
        </authorList>
    </citation>
    <scope>NUCLEOTIDE SEQUENCE [LARGE SCALE GENOMIC DNA]</scope>
    <source>
        <strain evidence="1 2">DSM 14427</strain>
    </source>
</reference>